<feature type="compositionally biased region" description="Low complexity" evidence="1">
    <location>
        <begin position="355"/>
        <end position="380"/>
    </location>
</feature>
<dbReference type="EMBL" id="KQ964246">
    <property type="protein sequence ID" value="KXJ95657.1"/>
    <property type="molecule type" value="Genomic_DNA"/>
</dbReference>
<feature type="compositionally biased region" description="Basic residues" evidence="1">
    <location>
        <begin position="345"/>
        <end position="354"/>
    </location>
</feature>
<feature type="compositionally biased region" description="Acidic residues" evidence="1">
    <location>
        <begin position="296"/>
        <end position="309"/>
    </location>
</feature>
<name>A0A136JET9_9PEZI</name>
<feature type="compositionally biased region" description="Basic residues" evidence="1">
    <location>
        <begin position="177"/>
        <end position="190"/>
    </location>
</feature>
<feature type="compositionally biased region" description="Basic residues" evidence="1">
    <location>
        <begin position="390"/>
        <end position="399"/>
    </location>
</feature>
<dbReference type="InParanoid" id="A0A136JET9"/>
<reference evidence="3" key="1">
    <citation type="submission" date="2016-02" db="EMBL/GenBank/DDBJ databases">
        <title>Draft genome sequence of Microdochium bolleyi, a fungal endophyte of beachgrass.</title>
        <authorList>
            <consortium name="DOE Joint Genome Institute"/>
            <person name="David A.S."/>
            <person name="May G."/>
            <person name="Haridas S."/>
            <person name="Lim J."/>
            <person name="Wang M."/>
            <person name="Labutti K."/>
            <person name="Lipzen A."/>
            <person name="Barry K."/>
            <person name="Grigoriev I.V."/>
        </authorList>
    </citation>
    <scope>NUCLEOTIDE SEQUENCE [LARGE SCALE GENOMIC DNA]</scope>
    <source>
        <strain evidence="3">J235TASD1</strain>
    </source>
</reference>
<organism evidence="2 3">
    <name type="scientific">Microdochium bolleyi</name>
    <dbReference type="NCBI Taxonomy" id="196109"/>
    <lineage>
        <taxon>Eukaryota</taxon>
        <taxon>Fungi</taxon>
        <taxon>Dikarya</taxon>
        <taxon>Ascomycota</taxon>
        <taxon>Pezizomycotina</taxon>
        <taxon>Sordariomycetes</taxon>
        <taxon>Xylariomycetidae</taxon>
        <taxon>Xylariales</taxon>
        <taxon>Microdochiaceae</taxon>
        <taxon>Microdochium</taxon>
    </lineage>
</organism>
<feature type="compositionally biased region" description="Low complexity" evidence="1">
    <location>
        <begin position="29"/>
        <end position="40"/>
    </location>
</feature>
<evidence type="ECO:0000256" key="1">
    <source>
        <dbReference type="SAM" id="MobiDB-lite"/>
    </source>
</evidence>
<accession>A0A136JET9</accession>
<feature type="region of interest" description="Disordered" evidence="1">
    <location>
        <begin position="1"/>
        <end position="100"/>
    </location>
</feature>
<dbReference type="AlphaFoldDB" id="A0A136JET9"/>
<protein>
    <submittedName>
        <fullName evidence="2">Uncharacterized protein</fullName>
    </submittedName>
</protein>
<feature type="region of interest" description="Disordered" evidence="1">
    <location>
        <begin position="166"/>
        <end position="228"/>
    </location>
</feature>
<dbReference type="OrthoDB" id="5374569at2759"/>
<dbReference type="Proteomes" id="UP000070501">
    <property type="component" value="Unassembled WGS sequence"/>
</dbReference>
<feature type="region of interest" description="Disordered" evidence="1">
    <location>
        <begin position="248"/>
        <end position="409"/>
    </location>
</feature>
<sequence>MTRRLPWARTFPVGASGISRNGDAAARGSPSTPASTSKTSVDSPPTRIKTRHSPVGIDEGDMDADNGSEHEELVATPSATPRSEERAGSTSPPPAPLRGVYMRDGIDADDAWRMVEDEFLATAQQFTAHLHAAEYQRLKSASKSQNATAIKNISRPVVGRMTDLVRMKQERKAQSVRNRREKQERKRRRLQGGVDGGGDGDEQQREDVEDDDSDSAGDPYSSTSLVGLMQKPRKTAALLDPAFAATVANASSSARPMPLRTSPHRPRVLEGTPQPTFKSIPGLRAHSARKARPVEQEDDDTTGSEEDDLDKPFQPTAPRRISGLGGSSTVVAAAKSSPQPAMSKTNKRPNHKKPAVGPAAVSAASRSVSVKKSDSTSASGSEDDDILTRLKNRRASHKASRNEHRLDSG</sequence>
<evidence type="ECO:0000313" key="3">
    <source>
        <dbReference type="Proteomes" id="UP000070501"/>
    </source>
</evidence>
<gene>
    <name evidence="2" type="ORF">Micbo1qcDRAFT_192608</name>
</gene>
<dbReference type="STRING" id="196109.A0A136JET9"/>
<keyword evidence="3" id="KW-1185">Reference proteome</keyword>
<proteinExistence type="predicted"/>
<feature type="compositionally biased region" description="Basic and acidic residues" evidence="1">
    <location>
        <begin position="400"/>
        <end position="409"/>
    </location>
</feature>
<evidence type="ECO:0000313" key="2">
    <source>
        <dbReference type="EMBL" id="KXJ95657.1"/>
    </source>
</evidence>